<organism evidence="2 3">
    <name type="scientific">Beta vulgaris subsp. vulgaris</name>
    <name type="common">Beet</name>
    <dbReference type="NCBI Taxonomy" id="3555"/>
    <lineage>
        <taxon>Eukaryota</taxon>
        <taxon>Viridiplantae</taxon>
        <taxon>Streptophyta</taxon>
        <taxon>Embryophyta</taxon>
        <taxon>Tracheophyta</taxon>
        <taxon>Spermatophyta</taxon>
        <taxon>Magnoliopsida</taxon>
        <taxon>eudicotyledons</taxon>
        <taxon>Gunneridae</taxon>
        <taxon>Pentapetalae</taxon>
        <taxon>Caryophyllales</taxon>
        <taxon>Chenopodiaceae</taxon>
        <taxon>Betoideae</taxon>
        <taxon>Beta</taxon>
    </lineage>
</organism>
<dbReference type="Proteomes" id="UP000035740">
    <property type="component" value="Unassembled WGS sequence"/>
</dbReference>
<reference evidence="2 3" key="1">
    <citation type="journal article" date="2014" name="Nature">
        <title>The genome of the recently domesticated crop plant sugar beet (Beta vulgaris).</title>
        <authorList>
            <person name="Dohm J.C."/>
            <person name="Minoche A.E."/>
            <person name="Holtgrawe D."/>
            <person name="Capella-Gutierrez S."/>
            <person name="Zakrzewski F."/>
            <person name="Tafer H."/>
            <person name="Rupp O."/>
            <person name="Sorensen T.R."/>
            <person name="Stracke R."/>
            <person name="Reinhardt R."/>
            <person name="Goesmann A."/>
            <person name="Kraft T."/>
            <person name="Schulz B."/>
            <person name="Stadler P.F."/>
            <person name="Schmidt T."/>
            <person name="Gabaldon T."/>
            <person name="Lehrach H."/>
            <person name="Weisshaar B."/>
            <person name="Himmelbauer H."/>
        </authorList>
    </citation>
    <scope>NUCLEOTIDE SEQUENCE [LARGE SCALE GENOMIC DNA]</scope>
    <source>
        <tissue evidence="2">Taproot</tissue>
    </source>
</reference>
<feature type="coiled-coil region" evidence="1">
    <location>
        <begin position="36"/>
        <end position="101"/>
    </location>
</feature>
<proteinExistence type="predicted"/>
<sequence>MDCPTDKLVVPAAQLAHDLAVYVEYQRAAESVELSAKDLETSRDAAVSQVNQLQADLTAEKAAKSEADKELVDLRLKDKELEEANAKKEELEVALKAAQDGTAAVVESAKAEVGRLALVAFKKS</sequence>
<dbReference type="EMBL" id="KQ090349">
    <property type="protein sequence ID" value="KMS96929.1"/>
    <property type="molecule type" value="Genomic_DNA"/>
</dbReference>
<evidence type="ECO:0000256" key="1">
    <source>
        <dbReference type="SAM" id="Coils"/>
    </source>
</evidence>
<keyword evidence="1" id="KW-0175">Coiled coil</keyword>
<protein>
    <submittedName>
        <fullName evidence="2">Uncharacterized protein</fullName>
    </submittedName>
</protein>
<accession>A0A0J8B6N8</accession>
<dbReference type="AlphaFoldDB" id="A0A0J8B6N8"/>
<evidence type="ECO:0000313" key="2">
    <source>
        <dbReference type="EMBL" id="KMS96929.1"/>
    </source>
</evidence>
<dbReference type="Gramene" id="KMS96929">
    <property type="protein sequence ID" value="KMS96929"/>
    <property type="gene ID" value="BVRB_7g180110"/>
</dbReference>
<keyword evidence="3" id="KW-1185">Reference proteome</keyword>
<evidence type="ECO:0000313" key="3">
    <source>
        <dbReference type="Proteomes" id="UP000035740"/>
    </source>
</evidence>
<name>A0A0J8B6N8_BETVV</name>
<gene>
    <name evidence="2" type="ORF">BVRB_7g180110</name>
</gene>